<feature type="domain" description="Peptidoglycan binding-like" evidence="3">
    <location>
        <begin position="72"/>
        <end position="118"/>
    </location>
</feature>
<proteinExistence type="predicted"/>
<gene>
    <name evidence="4" type="ORF">PsAD2_03931</name>
</gene>
<accession>A0A165UNT3</accession>
<keyword evidence="2" id="KW-0472">Membrane</keyword>
<dbReference type="AlphaFoldDB" id="A0A165UNT3"/>
<keyword evidence="2" id="KW-0812">Transmembrane</keyword>
<dbReference type="SUPFAM" id="SSF47090">
    <property type="entry name" value="PGBD-like"/>
    <property type="match status" value="1"/>
</dbReference>
<name>A0A165UNT3_9HYPH</name>
<feature type="region of interest" description="Disordered" evidence="1">
    <location>
        <begin position="190"/>
        <end position="214"/>
    </location>
</feature>
<protein>
    <submittedName>
        <fullName evidence="4">Putative peptidoglycan binding domain protein</fullName>
    </submittedName>
</protein>
<dbReference type="STRING" id="989403.SAMN05421798_10149"/>
<evidence type="ECO:0000313" key="4">
    <source>
        <dbReference type="EMBL" id="KZL12625.1"/>
    </source>
</evidence>
<dbReference type="Proteomes" id="UP000076577">
    <property type="component" value="Unassembled WGS sequence"/>
</dbReference>
<dbReference type="InterPro" id="IPR036366">
    <property type="entry name" value="PGBDSf"/>
</dbReference>
<organism evidence="4 5">
    <name type="scientific">Pseudovibrio axinellae</name>
    <dbReference type="NCBI Taxonomy" id="989403"/>
    <lineage>
        <taxon>Bacteria</taxon>
        <taxon>Pseudomonadati</taxon>
        <taxon>Pseudomonadota</taxon>
        <taxon>Alphaproteobacteria</taxon>
        <taxon>Hyphomicrobiales</taxon>
        <taxon>Stappiaceae</taxon>
        <taxon>Pseudovibrio</taxon>
    </lineage>
</organism>
<feature type="transmembrane region" description="Helical" evidence="2">
    <location>
        <begin position="35"/>
        <end position="54"/>
    </location>
</feature>
<dbReference type="EMBL" id="LMCB01000098">
    <property type="protein sequence ID" value="KZL12625.1"/>
    <property type="molecule type" value="Genomic_DNA"/>
</dbReference>
<evidence type="ECO:0000313" key="5">
    <source>
        <dbReference type="Proteomes" id="UP000076577"/>
    </source>
</evidence>
<evidence type="ECO:0000256" key="1">
    <source>
        <dbReference type="SAM" id="MobiDB-lite"/>
    </source>
</evidence>
<keyword evidence="5" id="KW-1185">Reference proteome</keyword>
<evidence type="ECO:0000256" key="2">
    <source>
        <dbReference type="SAM" id="Phobius"/>
    </source>
</evidence>
<sequence>MRVLVNNSLKVMAVTALSATFLISAHIPRSYGNEAVVFGAGAVLGAALSGALNGQHKQRKRTSSRKSVFDYRVQEIQSALLQMGYNPGPADGFIGGKTRRAVQAWQRNNGTRITGELTVREHWLVVHRIPRFSNVVPKVSPEVMHLRALDVLPLPPQHYQVYDPQAPLAVTPLAPAAPTHIEAPTHIAAPQAVAPPPHPEPDDMPVSGRPAALPSQADFESAFANILPAS</sequence>
<keyword evidence="2" id="KW-1133">Transmembrane helix</keyword>
<comment type="caution">
    <text evidence="4">The sequence shown here is derived from an EMBL/GenBank/DDBJ whole genome shotgun (WGS) entry which is preliminary data.</text>
</comment>
<dbReference type="Gene3D" id="1.10.101.10">
    <property type="entry name" value="PGBD-like superfamily/PGBD"/>
    <property type="match status" value="1"/>
</dbReference>
<dbReference type="RefSeq" id="WP_068009733.1">
    <property type="nucleotide sequence ID" value="NZ_FOFM01000001.1"/>
</dbReference>
<evidence type="ECO:0000259" key="3">
    <source>
        <dbReference type="Pfam" id="PF01471"/>
    </source>
</evidence>
<dbReference type="InterPro" id="IPR036365">
    <property type="entry name" value="PGBD-like_sf"/>
</dbReference>
<dbReference type="InterPro" id="IPR002477">
    <property type="entry name" value="Peptidoglycan-bd-like"/>
</dbReference>
<dbReference type="Pfam" id="PF01471">
    <property type="entry name" value="PG_binding_1"/>
    <property type="match status" value="1"/>
</dbReference>
<dbReference type="PATRIC" id="fig|989403.3.peg.4282"/>
<reference evidence="4 5" key="1">
    <citation type="journal article" date="2016" name="Front. Microbiol.">
        <title>Comparative Genomic Analysis Reveals a Diverse Repertoire of Genes Involved in Prokaryote-Eukaryote Interactions within the Pseudovibrio Genus.</title>
        <authorList>
            <person name="Romano S."/>
            <person name="Fernandez-Guerra A."/>
            <person name="Reen F.J."/>
            <person name="Glockner F.O."/>
            <person name="Crowley S.P."/>
            <person name="O'Sullivan O."/>
            <person name="Cotter P.D."/>
            <person name="Adams C."/>
            <person name="Dobson A.D."/>
            <person name="O'Gara F."/>
        </authorList>
    </citation>
    <scope>NUCLEOTIDE SEQUENCE [LARGE SCALE GENOMIC DNA]</scope>
    <source>
        <strain evidence="4 5">Ad2</strain>
    </source>
</reference>